<evidence type="ECO:0000313" key="1">
    <source>
        <dbReference type="EMBL" id="GBG30729.1"/>
    </source>
</evidence>
<name>A0A2R5GK82_9STRA</name>
<keyword evidence="2" id="KW-1185">Reference proteome</keyword>
<dbReference type="Proteomes" id="UP000241890">
    <property type="component" value="Unassembled WGS sequence"/>
</dbReference>
<comment type="caution">
    <text evidence="1">The sequence shown here is derived from an EMBL/GenBank/DDBJ whole genome shotgun (WGS) entry which is preliminary data.</text>
</comment>
<proteinExistence type="predicted"/>
<dbReference type="EMBL" id="BEYU01000083">
    <property type="protein sequence ID" value="GBG30729.1"/>
    <property type="molecule type" value="Genomic_DNA"/>
</dbReference>
<sequence length="162" mass="18764">MPVRFAERAEVFMFENVEGDAEWRRPFANYNLEYKREARLFDLVLEWKRTQKRVAPHSKMKNRAIKTLVGKQYAKKVLAVFGAKTVGELENAILESVLAQWPLLEMRATQGDYKLSSEIVLSVVAETLFDKLDFCLEGDENKAKFFSLVFHVSQGILNVRYP</sequence>
<evidence type="ECO:0000313" key="2">
    <source>
        <dbReference type="Proteomes" id="UP000241890"/>
    </source>
</evidence>
<protein>
    <submittedName>
        <fullName evidence="1">Uncharacterized protein</fullName>
    </submittedName>
</protein>
<dbReference type="AlphaFoldDB" id="A0A2R5GK82"/>
<reference evidence="1 2" key="1">
    <citation type="submission" date="2017-12" db="EMBL/GenBank/DDBJ databases">
        <title>Sequencing, de novo assembly and annotation of complete genome of a new Thraustochytrid species, strain FCC1311.</title>
        <authorList>
            <person name="Sedici K."/>
            <person name="Godart F."/>
            <person name="Aiese Cigliano R."/>
            <person name="Sanseverino W."/>
            <person name="Barakat M."/>
            <person name="Ortet P."/>
            <person name="Marechal E."/>
            <person name="Cagnac O."/>
            <person name="Amato A."/>
        </authorList>
    </citation>
    <scope>NUCLEOTIDE SEQUENCE [LARGE SCALE GENOMIC DNA]</scope>
</reference>
<accession>A0A2R5GK82</accession>
<organism evidence="1 2">
    <name type="scientific">Hondaea fermentalgiana</name>
    <dbReference type="NCBI Taxonomy" id="2315210"/>
    <lineage>
        <taxon>Eukaryota</taxon>
        <taxon>Sar</taxon>
        <taxon>Stramenopiles</taxon>
        <taxon>Bigyra</taxon>
        <taxon>Labyrinthulomycetes</taxon>
        <taxon>Thraustochytrida</taxon>
        <taxon>Thraustochytriidae</taxon>
        <taxon>Hondaea</taxon>
    </lineage>
</organism>
<dbReference type="InParanoid" id="A0A2R5GK82"/>
<gene>
    <name evidence="1" type="ORF">FCC1311_069492</name>
</gene>